<proteinExistence type="predicted"/>
<dbReference type="GO" id="GO:0003677">
    <property type="term" value="F:DNA binding"/>
    <property type="evidence" value="ECO:0007669"/>
    <property type="project" value="UniProtKB-KW"/>
</dbReference>
<dbReference type="InterPro" id="IPR048301">
    <property type="entry name" value="NucS_C"/>
</dbReference>
<comment type="caution">
    <text evidence="3">The sequence shown here is derived from an EMBL/GenBank/DDBJ whole genome shotgun (WGS) entry which is preliminary data.</text>
</comment>
<dbReference type="Pfam" id="PF01939">
    <property type="entry name" value="NucS_C"/>
    <property type="match status" value="1"/>
</dbReference>
<dbReference type="EMBL" id="MHMS01000006">
    <property type="protein sequence ID" value="OGZ32547.1"/>
    <property type="molecule type" value="Genomic_DNA"/>
</dbReference>
<dbReference type="AlphaFoldDB" id="A0A1G2F3N7"/>
<dbReference type="GO" id="GO:0004519">
    <property type="term" value="F:endonuclease activity"/>
    <property type="evidence" value="ECO:0007669"/>
    <property type="project" value="InterPro"/>
</dbReference>
<dbReference type="CDD" id="cd22341">
    <property type="entry name" value="NucS-like"/>
    <property type="match status" value="1"/>
</dbReference>
<name>A0A1G2F3N7_9BACT</name>
<dbReference type="InterPro" id="IPR011856">
    <property type="entry name" value="tRNA_endonuc-like_dom_sf"/>
</dbReference>
<keyword evidence="1" id="KW-0238">DNA-binding</keyword>
<evidence type="ECO:0000259" key="2">
    <source>
        <dbReference type="Pfam" id="PF01939"/>
    </source>
</evidence>
<evidence type="ECO:0000313" key="3">
    <source>
        <dbReference type="EMBL" id="OGZ32547.1"/>
    </source>
</evidence>
<gene>
    <name evidence="3" type="ORF">A3H02_00185</name>
</gene>
<feature type="domain" description="Endonuclease NucS C-terminal" evidence="2">
    <location>
        <begin position="274"/>
        <end position="331"/>
    </location>
</feature>
<sequence length="362" mass="41979">MILKENAKGLIIENADKFHLSDEDKKEIESKRNYFLSEFSKEKIARLDKDHYFQGRGIMQGNFSYELEWGSKFLGSIGGGSVYKFGYEQDFDKIKKYLIKIISANNSIEQFYTPTGELTQFSQEIIKDSKDIKGVRRALVGKALSIYFPGIFINIFGHQDAFLAKLYEDYMPETSGVELYLRNNYLLLDTKNKYAPNLSNDDFGHLLYKLFDIFETDTIEVERTEITPQIEALEVQHYQSLIHRNFTQLFGGELSYYDLERQNEKHGQFDTQEVGIIDFLTVDKNKDLVVIELKRNSTDQTLGQILRYMGWVNENLCKNSQKVKGIIIAESKDNRLDYALTVVPSVVFRKMNLGVKIEESEK</sequence>
<dbReference type="Gene3D" id="3.40.1350.10">
    <property type="match status" value="1"/>
</dbReference>
<evidence type="ECO:0000313" key="4">
    <source>
        <dbReference type="Proteomes" id="UP000176787"/>
    </source>
</evidence>
<accession>A0A1G2F3N7</accession>
<evidence type="ECO:0000256" key="1">
    <source>
        <dbReference type="ARBA" id="ARBA00023125"/>
    </source>
</evidence>
<reference evidence="3 4" key="1">
    <citation type="journal article" date="2016" name="Nat. Commun.">
        <title>Thousands of microbial genomes shed light on interconnected biogeochemical processes in an aquifer system.</title>
        <authorList>
            <person name="Anantharaman K."/>
            <person name="Brown C.T."/>
            <person name="Hug L.A."/>
            <person name="Sharon I."/>
            <person name="Castelle C.J."/>
            <person name="Probst A.J."/>
            <person name="Thomas B.C."/>
            <person name="Singh A."/>
            <person name="Wilkins M.J."/>
            <person name="Karaoz U."/>
            <person name="Brodie E.L."/>
            <person name="Williams K.H."/>
            <person name="Hubbard S.S."/>
            <person name="Banfield J.F."/>
        </authorList>
    </citation>
    <scope>NUCLEOTIDE SEQUENCE [LARGE SCALE GENOMIC DNA]</scope>
</reference>
<dbReference type="STRING" id="1801726.A3H02_00185"/>
<protein>
    <recommendedName>
        <fullName evidence="2">Endonuclease NucS C-terminal domain-containing protein</fullName>
    </recommendedName>
</protein>
<organism evidence="3 4">
    <name type="scientific">Candidatus Niyogibacteria bacterium RIFCSPLOWO2_12_FULL_41_13</name>
    <dbReference type="NCBI Taxonomy" id="1801726"/>
    <lineage>
        <taxon>Bacteria</taxon>
        <taxon>Candidatus Niyogiibacteriota</taxon>
    </lineage>
</organism>
<dbReference type="InterPro" id="IPR002793">
    <property type="entry name" value="Endonuclease_NucS"/>
</dbReference>
<dbReference type="Proteomes" id="UP000176787">
    <property type="component" value="Unassembled WGS sequence"/>
</dbReference>